<dbReference type="GO" id="GO:0016740">
    <property type="term" value="F:transferase activity"/>
    <property type="evidence" value="ECO:0007669"/>
    <property type="project" value="UniProtKB-KW"/>
</dbReference>
<reference evidence="3 4" key="1">
    <citation type="journal article" date="2018" name="Vet. Microbiol.">
        <title>Clonal diversity and geographic distribution of methicillin-resistant Staphylococcus pseudintermedius from Australian animals: Discovery of novel sequence types.</title>
        <authorList>
            <person name="Worthing K.A."/>
            <person name="Abraham S."/>
            <person name="Coombs G.W."/>
            <person name="Pang S."/>
            <person name="Saputra S."/>
            <person name="Jordan D."/>
            <person name="Trott D.J."/>
            <person name="Norris J.M."/>
        </authorList>
    </citation>
    <scope>NUCLEOTIDE SEQUENCE [LARGE SCALE GENOMIC DNA]</scope>
    <source>
        <strain evidence="3 4">ST71 3</strain>
    </source>
</reference>
<dbReference type="PROSITE" id="PS50980">
    <property type="entry name" value="COA_CT_NTER"/>
    <property type="match status" value="1"/>
</dbReference>
<organism evidence="3 4">
    <name type="scientific">Staphylococcus pseudintermedius</name>
    <dbReference type="NCBI Taxonomy" id="283734"/>
    <lineage>
        <taxon>Bacteria</taxon>
        <taxon>Bacillati</taxon>
        <taxon>Bacillota</taxon>
        <taxon>Bacilli</taxon>
        <taxon>Bacillales</taxon>
        <taxon>Staphylococcaceae</taxon>
        <taxon>Staphylococcus</taxon>
        <taxon>Staphylococcus intermedius group</taxon>
    </lineage>
</organism>
<dbReference type="Proteomes" id="UP000246351">
    <property type="component" value="Unassembled WGS sequence"/>
</dbReference>
<evidence type="ECO:0000259" key="2">
    <source>
        <dbReference type="PROSITE" id="PS50980"/>
    </source>
</evidence>
<sequence>HPTTGGVSASFASVGDINLAEPKALIGFAGRRVIEQTINEKLPDDFQTAEFLLEHGQLDKVVHRSEMKKTLATLFDMHREVEK</sequence>
<dbReference type="InterPro" id="IPR029045">
    <property type="entry name" value="ClpP/crotonase-like_dom_sf"/>
</dbReference>
<evidence type="ECO:0000313" key="4">
    <source>
        <dbReference type="Proteomes" id="UP000246351"/>
    </source>
</evidence>
<dbReference type="PANTHER" id="PTHR42995:SF5">
    <property type="entry name" value="ACETYL-COENZYME A CARBOXYLASE CARBOXYL TRANSFERASE SUBUNIT BETA, CHLOROPLASTIC"/>
    <property type="match status" value="1"/>
</dbReference>
<dbReference type="PANTHER" id="PTHR42995">
    <property type="entry name" value="ACETYL-COENZYME A CARBOXYLASE CARBOXYL TRANSFERASE SUBUNIT BETA, CHLOROPLASTIC"/>
    <property type="match status" value="1"/>
</dbReference>
<comment type="caution">
    <text evidence="3">The sequence shown here is derived from an EMBL/GenBank/DDBJ whole genome shotgun (WGS) entry which is preliminary data.</text>
</comment>
<evidence type="ECO:0000313" key="3">
    <source>
        <dbReference type="EMBL" id="PWZ98207.1"/>
    </source>
</evidence>
<dbReference type="Gene3D" id="3.90.226.10">
    <property type="entry name" value="2-enoyl-CoA Hydratase, Chain A, domain 1"/>
    <property type="match status" value="1"/>
</dbReference>
<gene>
    <name evidence="3" type="ORF">DD924_09385</name>
</gene>
<name>A0A317Z9V1_STAPS</name>
<dbReference type="SUPFAM" id="SSF52096">
    <property type="entry name" value="ClpP/crotonase"/>
    <property type="match status" value="1"/>
</dbReference>
<dbReference type="GO" id="GO:0006633">
    <property type="term" value="P:fatty acid biosynthetic process"/>
    <property type="evidence" value="ECO:0007669"/>
    <property type="project" value="TreeGrafter"/>
</dbReference>
<dbReference type="GO" id="GO:0003989">
    <property type="term" value="F:acetyl-CoA carboxylase activity"/>
    <property type="evidence" value="ECO:0007669"/>
    <property type="project" value="TreeGrafter"/>
</dbReference>
<dbReference type="AlphaFoldDB" id="A0A317Z9V1"/>
<dbReference type="GO" id="GO:2001295">
    <property type="term" value="P:malonyl-CoA biosynthetic process"/>
    <property type="evidence" value="ECO:0007669"/>
    <property type="project" value="TreeGrafter"/>
</dbReference>
<feature type="non-terminal residue" evidence="3">
    <location>
        <position position="1"/>
    </location>
</feature>
<keyword evidence="1 3" id="KW-0808">Transferase</keyword>
<dbReference type="EMBL" id="QEIV01000863">
    <property type="protein sequence ID" value="PWZ98207.1"/>
    <property type="molecule type" value="Genomic_DNA"/>
</dbReference>
<feature type="domain" description="CoA carboxyltransferase N-terminal" evidence="2">
    <location>
        <begin position="1"/>
        <end position="83"/>
    </location>
</feature>
<protein>
    <submittedName>
        <fullName evidence="3">Acetyl-CoA carboxylase carboxyl transferase subunit beta</fullName>
    </submittedName>
</protein>
<accession>A0A317Z9V1</accession>
<proteinExistence type="predicted"/>
<evidence type="ECO:0000256" key="1">
    <source>
        <dbReference type="ARBA" id="ARBA00022679"/>
    </source>
</evidence>
<dbReference type="InterPro" id="IPR011762">
    <property type="entry name" value="COA_CT_N"/>
</dbReference>